<accession>A0ABQ3XE04</accession>
<evidence type="ECO:0000313" key="4">
    <source>
        <dbReference type="Proteomes" id="UP000612282"/>
    </source>
</evidence>
<dbReference type="PANTHER" id="PTHR43244">
    <property type="match status" value="1"/>
</dbReference>
<sequence length="287" mass="30743">MKSLGRYGVWAPWQIWPDDVADAAREVEELGFGTVWIGGSPRDDLRIVEAVLAATRDIVVGTSIVDIWTSDGARLAASHERIRRAFPGRFYLGVGSGHAPTAEARGQAYTRPLSRLREFLTGPLGAVPASELLIAALGPRTLETAAALTAGALPYLMPPAHTATARRILGDGPLLAPEQKVFLGDDPVRARAGGRRALRPYLSLPNYTRQLAAFGLDESDLTGDGTDRFLDSAVVWGTDDRVRAGIDAHLDAGADHVAVQVLVDSGSPRSLPLTEWRQLATLLGLSR</sequence>
<gene>
    <name evidence="3" type="ORF">Aco03nite_051450</name>
</gene>
<protein>
    <submittedName>
        <fullName evidence="3">LLM class F420-dependent oxidoreductase</fullName>
    </submittedName>
</protein>
<comment type="caution">
    <text evidence="3">The sequence shown here is derived from an EMBL/GenBank/DDBJ whole genome shotgun (WGS) entry which is preliminary data.</text>
</comment>
<dbReference type="SUPFAM" id="SSF51679">
    <property type="entry name" value="Bacterial luciferase-like"/>
    <property type="match status" value="1"/>
</dbReference>
<keyword evidence="1" id="KW-0560">Oxidoreductase</keyword>
<dbReference type="Proteomes" id="UP000612282">
    <property type="component" value="Unassembled WGS sequence"/>
</dbReference>
<dbReference type="NCBIfam" id="TIGR03620">
    <property type="entry name" value="F420_MSMEG_4141"/>
    <property type="match status" value="1"/>
</dbReference>
<dbReference type="InterPro" id="IPR011251">
    <property type="entry name" value="Luciferase-like_dom"/>
</dbReference>
<evidence type="ECO:0000259" key="2">
    <source>
        <dbReference type="Pfam" id="PF00296"/>
    </source>
</evidence>
<dbReference type="InterPro" id="IPR036661">
    <property type="entry name" value="Luciferase-like_sf"/>
</dbReference>
<dbReference type="Gene3D" id="3.20.20.30">
    <property type="entry name" value="Luciferase-like domain"/>
    <property type="match status" value="2"/>
</dbReference>
<reference evidence="3 4" key="1">
    <citation type="submission" date="2021-01" db="EMBL/GenBank/DDBJ databases">
        <title>Whole genome shotgun sequence of Actinoplanes couchii NBRC 106145.</title>
        <authorList>
            <person name="Komaki H."/>
            <person name="Tamura T."/>
        </authorList>
    </citation>
    <scope>NUCLEOTIDE SEQUENCE [LARGE SCALE GENOMIC DNA]</scope>
    <source>
        <strain evidence="3 4">NBRC 106145</strain>
    </source>
</reference>
<proteinExistence type="predicted"/>
<dbReference type="InterPro" id="IPR019922">
    <property type="entry name" value="Lucif-like_OxRdatse_MSMEG_4141"/>
</dbReference>
<organism evidence="3 4">
    <name type="scientific">Actinoplanes couchii</name>
    <dbReference type="NCBI Taxonomy" id="403638"/>
    <lineage>
        <taxon>Bacteria</taxon>
        <taxon>Bacillati</taxon>
        <taxon>Actinomycetota</taxon>
        <taxon>Actinomycetes</taxon>
        <taxon>Micromonosporales</taxon>
        <taxon>Micromonosporaceae</taxon>
        <taxon>Actinoplanes</taxon>
    </lineage>
</organism>
<evidence type="ECO:0000256" key="1">
    <source>
        <dbReference type="ARBA" id="ARBA00023002"/>
    </source>
</evidence>
<dbReference type="EMBL" id="BOMG01000062">
    <property type="protein sequence ID" value="GID56741.1"/>
    <property type="molecule type" value="Genomic_DNA"/>
</dbReference>
<keyword evidence="4" id="KW-1185">Reference proteome</keyword>
<evidence type="ECO:0000313" key="3">
    <source>
        <dbReference type="EMBL" id="GID56741.1"/>
    </source>
</evidence>
<dbReference type="InterPro" id="IPR050564">
    <property type="entry name" value="F420-G6PD/mer"/>
</dbReference>
<feature type="domain" description="Luciferase-like" evidence="2">
    <location>
        <begin position="17"/>
        <end position="120"/>
    </location>
</feature>
<dbReference type="PANTHER" id="PTHR43244:SF1">
    <property type="entry name" value="5,10-METHYLENETETRAHYDROMETHANOPTERIN REDUCTASE"/>
    <property type="match status" value="1"/>
</dbReference>
<dbReference type="RefSeq" id="WP_203798668.1">
    <property type="nucleotide sequence ID" value="NZ_BAAAQE010000018.1"/>
</dbReference>
<dbReference type="Pfam" id="PF00296">
    <property type="entry name" value="Bac_luciferase"/>
    <property type="match status" value="1"/>
</dbReference>
<name>A0ABQ3XE04_9ACTN</name>